<feature type="domain" description="Metalloenzyme" evidence="8">
    <location>
        <begin position="6"/>
        <end position="378"/>
    </location>
</feature>
<dbReference type="EMBL" id="PDSK01000102">
    <property type="protein sequence ID" value="PIE33234.1"/>
    <property type="molecule type" value="Genomic_DNA"/>
</dbReference>
<accession>A0A2G6KC32</accession>
<dbReference type="FunFam" id="3.30.70.1250:FF:000001">
    <property type="entry name" value="Phosphopentomutase"/>
    <property type="match status" value="1"/>
</dbReference>
<dbReference type="PANTHER" id="PTHR21110:SF0">
    <property type="entry name" value="PHOSPHOPENTOMUTASE"/>
    <property type="match status" value="1"/>
</dbReference>
<dbReference type="SUPFAM" id="SSF143856">
    <property type="entry name" value="DeoB insert domain-like"/>
    <property type="match status" value="1"/>
</dbReference>
<feature type="binding site" evidence="6">
    <location>
        <position position="338"/>
    </location>
    <ligand>
        <name>Mn(2+)</name>
        <dbReference type="ChEBI" id="CHEBI:29035"/>
        <label>2</label>
    </ligand>
</feature>
<feature type="binding site" evidence="6">
    <location>
        <position position="290"/>
    </location>
    <ligand>
        <name>Mn(2+)</name>
        <dbReference type="ChEBI" id="CHEBI:29035"/>
        <label>2</label>
    </ligand>
</feature>
<dbReference type="PIRSF" id="PIRSF001491">
    <property type="entry name" value="Ppentomutase"/>
    <property type="match status" value="1"/>
</dbReference>
<dbReference type="SUPFAM" id="SSF53649">
    <property type="entry name" value="Alkaline phosphatase-like"/>
    <property type="match status" value="1"/>
</dbReference>
<organism evidence="9 10">
    <name type="scientific">candidate division KSB3 bacterium</name>
    <dbReference type="NCBI Taxonomy" id="2044937"/>
    <lineage>
        <taxon>Bacteria</taxon>
        <taxon>candidate division KSB3</taxon>
    </lineage>
</organism>
<evidence type="ECO:0000256" key="4">
    <source>
        <dbReference type="ARBA" id="ARBA00023211"/>
    </source>
</evidence>
<dbReference type="GO" id="GO:0008973">
    <property type="term" value="F:phosphopentomutase activity"/>
    <property type="evidence" value="ECO:0007669"/>
    <property type="project" value="UniProtKB-UniRule"/>
</dbReference>
<dbReference type="InterPro" id="IPR010045">
    <property type="entry name" value="DeoB"/>
</dbReference>
<keyword evidence="4 6" id="KW-0464">Manganese</keyword>
<dbReference type="Gene3D" id="3.30.70.1250">
    <property type="entry name" value="Phosphopentomutase"/>
    <property type="match status" value="1"/>
</dbReference>
<evidence type="ECO:0000313" key="9">
    <source>
        <dbReference type="EMBL" id="PIE33234.1"/>
    </source>
</evidence>
<feature type="binding site" evidence="6">
    <location>
        <position position="285"/>
    </location>
    <ligand>
        <name>Mn(2+)</name>
        <dbReference type="ChEBI" id="CHEBI:29035"/>
        <label>2</label>
    </ligand>
</feature>
<protein>
    <recommendedName>
        <fullName evidence="6 7">Phosphopentomutase</fullName>
        <ecNumber evidence="6 7">5.4.2.7</ecNumber>
    </recommendedName>
    <alternativeName>
        <fullName evidence="6">Phosphodeoxyribomutase</fullName>
    </alternativeName>
</protein>
<evidence type="ECO:0000256" key="6">
    <source>
        <dbReference type="HAMAP-Rule" id="MF_00740"/>
    </source>
</evidence>
<dbReference type="CDD" id="cd16009">
    <property type="entry name" value="PPM"/>
    <property type="match status" value="1"/>
</dbReference>
<dbReference type="EC" id="5.4.2.7" evidence="6 7"/>
<dbReference type="InterPro" id="IPR024052">
    <property type="entry name" value="Phosphopentomutase_DeoB_cap_sf"/>
</dbReference>
<evidence type="ECO:0000259" key="8">
    <source>
        <dbReference type="Pfam" id="PF01676"/>
    </source>
</evidence>
<dbReference type="AlphaFoldDB" id="A0A2G6KC32"/>
<dbReference type="Proteomes" id="UP000230821">
    <property type="component" value="Unassembled WGS sequence"/>
</dbReference>
<dbReference type="PANTHER" id="PTHR21110">
    <property type="entry name" value="PHOSPHOPENTOMUTASE"/>
    <property type="match status" value="1"/>
</dbReference>
<dbReference type="GO" id="GO:0009117">
    <property type="term" value="P:nucleotide metabolic process"/>
    <property type="evidence" value="ECO:0007669"/>
    <property type="project" value="UniProtKB-UniRule"/>
</dbReference>
<dbReference type="Gene3D" id="3.40.720.10">
    <property type="entry name" value="Alkaline Phosphatase, subunit A"/>
    <property type="match status" value="1"/>
</dbReference>
<dbReference type="HAMAP" id="MF_00740">
    <property type="entry name" value="Phosphopentomut"/>
    <property type="match status" value="1"/>
</dbReference>
<keyword evidence="5 6" id="KW-0413">Isomerase</keyword>
<comment type="catalytic activity">
    <reaction evidence="6">
        <text>alpha-D-ribose 1-phosphate = D-ribose 5-phosphate</text>
        <dbReference type="Rhea" id="RHEA:18793"/>
        <dbReference type="ChEBI" id="CHEBI:57720"/>
        <dbReference type="ChEBI" id="CHEBI:78346"/>
        <dbReference type="EC" id="5.4.2.7"/>
    </reaction>
</comment>
<dbReference type="NCBIfam" id="TIGR01696">
    <property type="entry name" value="deoB"/>
    <property type="match status" value="1"/>
</dbReference>
<comment type="similarity">
    <text evidence="1 6">Belongs to the phosphopentomutase family.</text>
</comment>
<evidence type="ECO:0000313" key="10">
    <source>
        <dbReference type="Proteomes" id="UP000230821"/>
    </source>
</evidence>
<evidence type="ECO:0000256" key="2">
    <source>
        <dbReference type="ARBA" id="ARBA00022490"/>
    </source>
</evidence>
<comment type="cofactor">
    <cofactor evidence="6">
        <name>Mn(2+)</name>
        <dbReference type="ChEBI" id="CHEBI:29035"/>
    </cofactor>
    <text evidence="6">Binds 2 manganese ions.</text>
</comment>
<dbReference type="GO" id="GO:0006015">
    <property type="term" value="P:5-phosphoribose 1-diphosphate biosynthetic process"/>
    <property type="evidence" value="ECO:0007669"/>
    <property type="project" value="UniProtKB-UniPathway"/>
</dbReference>
<dbReference type="Pfam" id="PF01676">
    <property type="entry name" value="Metalloenzyme"/>
    <property type="match status" value="1"/>
</dbReference>
<evidence type="ECO:0000256" key="3">
    <source>
        <dbReference type="ARBA" id="ARBA00022723"/>
    </source>
</evidence>
<evidence type="ECO:0000256" key="1">
    <source>
        <dbReference type="ARBA" id="ARBA00010373"/>
    </source>
</evidence>
<proteinExistence type="inferred from homology"/>
<dbReference type="GO" id="GO:0030145">
    <property type="term" value="F:manganese ion binding"/>
    <property type="evidence" value="ECO:0007669"/>
    <property type="project" value="UniProtKB-UniRule"/>
</dbReference>
<feature type="binding site" evidence="6">
    <location>
        <position position="327"/>
    </location>
    <ligand>
        <name>Mn(2+)</name>
        <dbReference type="ChEBI" id="CHEBI:29035"/>
        <label>1</label>
    </ligand>
</feature>
<comment type="caution">
    <text evidence="9">The sequence shown here is derived from an EMBL/GenBank/DDBJ whole genome shotgun (WGS) entry which is preliminary data.</text>
</comment>
<dbReference type="NCBIfam" id="NF003766">
    <property type="entry name" value="PRK05362.1"/>
    <property type="match status" value="1"/>
</dbReference>
<comment type="function">
    <text evidence="6">Isomerase that catalyzes the conversion of deoxy-ribose 1-phosphate (dRib-1-P) and ribose 1-phosphate (Rib-1-P) to deoxy-ribose 5-phosphate (dRib-5-P) and ribose 5-phosphate (Rib-5-P), respectively.</text>
</comment>
<sequence length="391" mass="42533">MPAINRTIIIVLDSVGIGEMPDASEYGDTGSHTLGNIAKAVGGLQLPNLQALGLGNIENLYGVPAENAPKASYGKMAERSVGKDTTTGHWELMGLVLEKPFPTYPNGFPDDVITEFTRRIGRDILGNKPASGTQIIEELGDEHMVTGKPIVYTSADSVFQVAAHEEIIPIEQLYKICVQARSMLQGQYGVGRVIARPFIGKPGNFTRTARRKDFSRVPHLPTVLDIAKQHGYPVNFVGKIDNIFANQGLTGGNHTTNDMAGVDATVDYLRTQENGILLTNLCDFDMIYGHRNNVEGYAQNLRDFDARMPEILDAVRPKDMLVITADHGCDPTTSSTDHSREYVPLLAYGPALKSGVNLGIRNSFADVAATIAELLTLPAPKWGTSFVRELL</sequence>
<dbReference type="GO" id="GO:0005829">
    <property type="term" value="C:cytosol"/>
    <property type="evidence" value="ECO:0007669"/>
    <property type="project" value="TreeGrafter"/>
</dbReference>
<dbReference type="GO" id="GO:0043094">
    <property type="term" value="P:metabolic compound salvage"/>
    <property type="evidence" value="ECO:0007669"/>
    <property type="project" value="UniProtKB-UniRule"/>
</dbReference>
<comment type="catalytic activity">
    <reaction evidence="6">
        <text>2-deoxy-alpha-D-ribose 1-phosphate = 2-deoxy-D-ribose 5-phosphate</text>
        <dbReference type="Rhea" id="RHEA:27658"/>
        <dbReference type="ChEBI" id="CHEBI:57259"/>
        <dbReference type="ChEBI" id="CHEBI:62877"/>
        <dbReference type="EC" id="5.4.2.7"/>
    </reaction>
</comment>
<evidence type="ECO:0000256" key="5">
    <source>
        <dbReference type="ARBA" id="ARBA00023235"/>
    </source>
</evidence>
<comment type="subcellular location">
    <subcellularLocation>
        <location evidence="6">Cytoplasm</location>
    </subcellularLocation>
</comment>
<dbReference type="GO" id="GO:0006018">
    <property type="term" value="P:2-deoxyribose 1-phosphate catabolic process"/>
    <property type="evidence" value="ECO:0007669"/>
    <property type="project" value="UniProtKB-UniRule"/>
</dbReference>
<gene>
    <name evidence="6" type="primary">deoB</name>
    <name evidence="9" type="ORF">CSA56_12690</name>
</gene>
<evidence type="ECO:0000256" key="7">
    <source>
        <dbReference type="NCBIfam" id="TIGR01696"/>
    </source>
</evidence>
<dbReference type="InterPro" id="IPR017850">
    <property type="entry name" value="Alkaline_phosphatase_core_sf"/>
</dbReference>
<dbReference type="UniPathway" id="UPA00087">
    <property type="reaction ID" value="UER00173"/>
</dbReference>
<feature type="binding site" evidence="6">
    <location>
        <position position="326"/>
    </location>
    <ligand>
        <name>Mn(2+)</name>
        <dbReference type="ChEBI" id="CHEBI:29035"/>
        <label>1</label>
    </ligand>
</feature>
<keyword evidence="3 6" id="KW-0479">Metal-binding</keyword>
<comment type="pathway">
    <text evidence="6">Carbohydrate degradation; 2-deoxy-D-ribose 1-phosphate degradation; D-glyceraldehyde 3-phosphate and acetaldehyde from 2-deoxy-alpha-D-ribose 1-phosphate: step 1/2.</text>
</comment>
<name>A0A2G6KC32_9BACT</name>
<feature type="binding site" evidence="6">
    <location>
        <position position="13"/>
    </location>
    <ligand>
        <name>Mn(2+)</name>
        <dbReference type="ChEBI" id="CHEBI:29035"/>
        <label>1</label>
    </ligand>
</feature>
<dbReference type="InterPro" id="IPR006124">
    <property type="entry name" value="Metalloenzyme"/>
</dbReference>
<dbReference type="GO" id="GO:0000287">
    <property type="term" value="F:magnesium ion binding"/>
    <property type="evidence" value="ECO:0007669"/>
    <property type="project" value="UniProtKB-UniRule"/>
</dbReference>
<keyword evidence="2 6" id="KW-0963">Cytoplasm</keyword>
<reference evidence="9 10" key="1">
    <citation type="submission" date="2017-10" db="EMBL/GenBank/DDBJ databases">
        <title>Novel microbial diversity and functional potential in the marine mammal oral microbiome.</title>
        <authorList>
            <person name="Dudek N.K."/>
            <person name="Sun C.L."/>
            <person name="Burstein D."/>
            <person name="Kantor R.S."/>
            <person name="Aliaga Goltsman D.S."/>
            <person name="Bik E.M."/>
            <person name="Thomas B.C."/>
            <person name="Banfield J.F."/>
            <person name="Relman D.A."/>
        </authorList>
    </citation>
    <scope>NUCLEOTIDE SEQUENCE [LARGE SCALE GENOMIC DNA]</scope>
    <source>
        <strain evidence="9">DOLJORAL78_47_16</strain>
    </source>
</reference>